<dbReference type="EMBL" id="MFGW01000086">
    <property type="protein sequence ID" value="OGF66646.1"/>
    <property type="molecule type" value="Genomic_DNA"/>
</dbReference>
<dbReference type="STRING" id="1817863.A2Y62_20045"/>
<dbReference type="InterPro" id="IPR002146">
    <property type="entry name" value="ATP_synth_b/b'su_bac/chlpt"/>
</dbReference>
<accession>A0A1F5VT67</accession>
<dbReference type="Proteomes" id="UP000178943">
    <property type="component" value="Unassembled WGS sequence"/>
</dbReference>
<evidence type="ECO:0000256" key="7">
    <source>
        <dbReference type="ARBA" id="ARBA00023065"/>
    </source>
</evidence>
<keyword evidence="14" id="KW-0175">Coiled coil</keyword>
<comment type="subunit">
    <text evidence="12">F-type ATPases have 2 components, F(1) - the catalytic core - and F(0) - the membrane proton channel. F(1) has five subunits: alpha(3), beta(3), gamma(1), delta(1), epsilon(1). F(0) has three main subunits: a(1), b(2) and c(10-14). The alpha and beta chains form an alternating ring which encloses part of the gamma chain. F(1) is attached to F(0) by a central stalk formed by the gamma and epsilon chains, while a peripheral stalk is formed by the delta and b chains.</text>
</comment>
<evidence type="ECO:0000313" key="16">
    <source>
        <dbReference type="Proteomes" id="UP000178943"/>
    </source>
</evidence>
<comment type="function">
    <text evidence="12">Component of the F(0) channel, it forms part of the peripheral stalk, linking F(1) to F(0).</text>
</comment>
<feature type="transmembrane region" description="Helical" evidence="12">
    <location>
        <begin position="6"/>
        <end position="27"/>
    </location>
</feature>
<protein>
    <recommendedName>
        <fullName evidence="12">ATP synthase subunit b</fullName>
    </recommendedName>
    <alternativeName>
        <fullName evidence="12">ATP synthase F(0) sector subunit b</fullName>
    </alternativeName>
    <alternativeName>
        <fullName evidence="12">ATPase subunit I</fullName>
    </alternativeName>
    <alternativeName>
        <fullName evidence="12">F-type ATPase subunit b</fullName>
        <shortName evidence="12">F-ATPase subunit b</shortName>
    </alternativeName>
</protein>
<keyword evidence="3 12" id="KW-0138">CF(0)</keyword>
<dbReference type="CDD" id="cd06503">
    <property type="entry name" value="ATP-synt_Fo_b"/>
    <property type="match status" value="1"/>
</dbReference>
<evidence type="ECO:0000256" key="13">
    <source>
        <dbReference type="RuleBase" id="RU003848"/>
    </source>
</evidence>
<evidence type="ECO:0000256" key="9">
    <source>
        <dbReference type="ARBA" id="ARBA00023310"/>
    </source>
</evidence>
<evidence type="ECO:0000256" key="14">
    <source>
        <dbReference type="SAM" id="Coils"/>
    </source>
</evidence>
<dbReference type="GO" id="GO:0005886">
    <property type="term" value="C:plasma membrane"/>
    <property type="evidence" value="ECO:0007669"/>
    <property type="project" value="UniProtKB-SubCell"/>
</dbReference>
<dbReference type="GO" id="GO:0012505">
    <property type="term" value="C:endomembrane system"/>
    <property type="evidence" value="ECO:0007669"/>
    <property type="project" value="UniProtKB-SubCell"/>
</dbReference>
<comment type="function">
    <text evidence="10 12">F(1)F(0) ATP synthase produces ATP from ADP in the presence of a proton or sodium gradient. F-type ATPases consist of two structural domains, F(1) containing the extramembraneous catalytic core and F(0) containing the membrane proton channel, linked together by a central stalk and a peripheral stalk. During catalysis, ATP synthesis in the catalytic domain of F(1) is coupled via a rotary mechanism of the central stalk subunits to proton translocation.</text>
</comment>
<evidence type="ECO:0000256" key="5">
    <source>
        <dbReference type="ARBA" id="ARBA00022781"/>
    </source>
</evidence>
<dbReference type="GO" id="GO:0046933">
    <property type="term" value="F:proton-transporting ATP synthase activity, rotational mechanism"/>
    <property type="evidence" value="ECO:0007669"/>
    <property type="project" value="UniProtKB-UniRule"/>
</dbReference>
<evidence type="ECO:0000256" key="6">
    <source>
        <dbReference type="ARBA" id="ARBA00022989"/>
    </source>
</evidence>
<feature type="coiled-coil region" evidence="14">
    <location>
        <begin position="45"/>
        <end position="116"/>
    </location>
</feature>
<proteinExistence type="inferred from homology"/>
<keyword evidence="8 12" id="KW-0472">Membrane</keyword>
<evidence type="ECO:0000256" key="8">
    <source>
        <dbReference type="ARBA" id="ARBA00023136"/>
    </source>
</evidence>
<keyword evidence="12" id="KW-1003">Cell membrane</keyword>
<evidence type="ECO:0000256" key="10">
    <source>
        <dbReference type="ARBA" id="ARBA00025198"/>
    </source>
</evidence>
<evidence type="ECO:0000256" key="4">
    <source>
        <dbReference type="ARBA" id="ARBA00022692"/>
    </source>
</evidence>
<keyword evidence="5 12" id="KW-0375">Hydrogen ion transport</keyword>
<evidence type="ECO:0000256" key="12">
    <source>
        <dbReference type="HAMAP-Rule" id="MF_01398"/>
    </source>
</evidence>
<keyword evidence="6 12" id="KW-1133">Transmembrane helix</keyword>
<dbReference type="AlphaFoldDB" id="A0A1F5VT67"/>
<dbReference type="PANTHER" id="PTHR33445">
    <property type="entry name" value="ATP SYNTHASE SUBUNIT B', CHLOROPLASTIC"/>
    <property type="match status" value="1"/>
</dbReference>
<gene>
    <name evidence="12" type="primary">atpF</name>
    <name evidence="15" type="ORF">A2Y62_20045</name>
</gene>
<dbReference type="HAMAP" id="MF_01398">
    <property type="entry name" value="ATP_synth_b_bprime"/>
    <property type="match status" value="1"/>
</dbReference>
<dbReference type="Pfam" id="PF00430">
    <property type="entry name" value="ATP-synt_B"/>
    <property type="match status" value="1"/>
</dbReference>
<evidence type="ECO:0000256" key="11">
    <source>
        <dbReference type="ARBA" id="ARBA00037847"/>
    </source>
</evidence>
<comment type="caution">
    <text evidence="15">The sequence shown here is derived from an EMBL/GenBank/DDBJ whole genome shotgun (WGS) entry which is preliminary data.</text>
</comment>
<keyword evidence="9 12" id="KW-0066">ATP synthesis</keyword>
<dbReference type="InterPro" id="IPR050059">
    <property type="entry name" value="ATP_synthase_B_chain"/>
</dbReference>
<dbReference type="GO" id="GO:0045259">
    <property type="term" value="C:proton-transporting ATP synthase complex"/>
    <property type="evidence" value="ECO:0007669"/>
    <property type="project" value="UniProtKB-KW"/>
</dbReference>
<keyword evidence="4 12" id="KW-0812">Transmembrane</keyword>
<keyword evidence="2 12" id="KW-0813">Transport</keyword>
<evidence type="ECO:0000256" key="2">
    <source>
        <dbReference type="ARBA" id="ARBA00022448"/>
    </source>
</evidence>
<dbReference type="GO" id="GO:0046961">
    <property type="term" value="F:proton-transporting ATPase activity, rotational mechanism"/>
    <property type="evidence" value="ECO:0007669"/>
    <property type="project" value="TreeGrafter"/>
</dbReference>
<reference evidence="15 16" key="1">
    <citation type="journal article" date="2016" name="Nat. Commun.">
        <title>Thousands of microbial genomes shed light on interconnected biogeochemical processes in an aquifer system.</title>
        <authorList>
            <person name="Anantharaman K."/>
            <person name="Brown C.T."/>
            <person name="Hug L.A."/>
            <person name="Sharon I."/>
            <person name="Castelle C.J."/>
            <person name="Probst A.J."/>
            <person name="Thomas B.C."/>
            <person name="Singh A."/>
            <person name="Wilkins M.J."/>
            <person name="Karaoz U."/>
            <person name="Brodie E.L."/>
            <person name="Williams K.H."/>
            <person name="Hubbard S.S."/>
            <person name="Banfield J.F."/>
        </authorList>
    </citation>
    <scope>NUCLEOTIDE SEQUENCE [LARGE SCALE GENOMIC DNA]</scope>
</reference>
<comment type="subcellular location">
    <subcellularLocation>
        <location evidence="12">Cell membrane</location>
        <topology evidence="12">Single-pass membrane protein</topology>
    </subcellularLocation>
    <subcellularLocation>
        <location evidence="11">Endomembrane system</location>
        <topology evidence="11">Single-pass membrane protein</topology>
    </subcellularLocation>
</comment>
<sequence>MLDINGTLIFTIIAVWAMMYFLKSFLFGPVLRISQERHQLTDGAKKESERTLQKAQQLLNEYQEKIKQAKIDAFDISRKQLQVFQEQKQALLLKAKNEATEKISQALQELDKSIASTELLLQKEAKTIAALIAKQILQRDIQHGESTTK</sequence>
<dbReference type="PANTHER" id="PTHR33445:SF2">
    <property type="entry name" value="ATP SYNTHASE SUBUNIT B', CHLOROPLASTIC"/>
    <property type="match status" value="1"/>
</dbReference>
<organism evidence="15 16">
    <name type="scientific">Candidatus Fischerbacteria bacterium RBG_13_37_8</name>
    <dbReference type="NCBI Taxonomy" id="1817863"/>
    <lineage>
        <taxon>Bacteria</taxon>
        <taxon>Candidatus Fischeribacteriota</taxon>
    </lineage>
</organism>
<name>A0A1F5VT67_9BACT</name>
<evidence type="ECO:0000256" key="3">
    <source>
        <dbReference type="ARBA" id="ARBA00022547"/>
    </source>
</evidence>
<evidence type="ECO:0000313" key="15">
    <source>
        <dbReference type="EMBL" id="OGF66646.1"/>
    </source>
</evidence>
<keyword evidence="7 12" id="KW-0406">Ion transport</keyword>
<comment type="similarity">
    <text evidence="1 12 13">Belongs to the ATPase B chain family.</text>
</comment>
<evidence type="ECO:0000256" key="1">
    <source>
        <dbReference type="ARBA" id="ARBA00005513"/>
    </source>
</evidence>